<feature type="transmembrane region" description="Helical" evidence="1">
    <location>
        <begin position="91"/>
        <end position="113"/>
    </location>
</feature>
<dbReference type="Proteomes" id="UP001054945">
    <property type="component" value="Unassembled WGS sequence"/>
</dbReference>
<keyword evidence="1" id="KW-0472">Membrane</keyword>
<dbReference type="AlphaFoldDB" id="A0AAV4N8K7"/>
<accession>A0AAV4N8K7</accession>
<keyword evidence="1" id="KW-0812">Transmembrane</keyword>
<keyword evidence="3" id="KW-1185">Reference proteome</keyword>
<comment type="caution">
    <text evidence="2">The sequence shown here is derived from an EMBL/GenBank/DDBJ whole genome shotgun (WGS) entry which is preliminary data.</text>
</comment>
<sequence length="115" mass="13337">MYISIEYSDDREVHLFYLENHERFPLASLSRCYIVHLRVEFFFNNWNSVVGFCYFFLARFNFGLNGSDARLQSFDGAFKNTMAPVKASNNFSHLVVLGVLGLSDSLFGFQLVFRP</sequence>
<keyword evidence="1" id="KW-1133">Transmembrane helix</keyword>
<organism evidence="2 3">
    <name type="scientific">Caerostris extrusa</name>
    <name type="common">Bark spider</name>
    <name type="synonym">Caerostris bankana</name>
    <dbReference type="NCBI Taxonomy" id="172846"/>
    <lineage>
        <taxon>Eukaryota</taxon>
        <taxon>Metazoa</taxon>
        <taxon>Ecdysozoa</taxon>
        <taxon>Arthropoda</taxon>
        <taxon>Chelicerata</taxon>
        <taxon>Arachnida</taxon>
        <taxon>Araneae</taxon>
        <taxon>Araneomorphae</taxon>
        <taxon>Entelegynae</taxon>
        <taxon>Araneoidea</taxon>
        <taxon>Araneidae</taxon>
        <taxon>Caerostris</taxon>
    </lineage>
</organism>
<proteinExistence type="predicted"/>
<protein>
    <submittedName>
        <fullName evidence="2">Uncharacterized protein</fullName>
    </submittedName>
</protein>
<gene>
    <name evidence="2" type="ORF">CEXT_131451</name>
</gene>
<evidence type="ECO:0000313" key="2">
    <source>
        <dbReference type="EMBL" id="GIX80150.1"/>
    </source>
</evidence>
<dbReference type="EMBL" id="BPLR01003003">
    <property type="protein sequence ID" value="GIX80150.1"/>
    <property type="molecule type" value="Genomic_DNA"/>
</dbReference>
<name>A0AAV4N8K7_CAEEX</name>
<evidence type="ECO:0000313" key="3">
    <source>
        <dbReference type="Proteomes" id="UP001054945"/>
    </source>
</evidence>
<evidence type="ECO:0000256" key="1">
    <source>
        <dbReference type="SAM" id="Phobius"/>
    </source>
</evidence>
<reference evidence="2 3" key="1">
    <citation type="submission" date="2021-06" db="EMBL/GenBank/DDBJ databases">
        <title>Caerostris extrusa draft genome.</title>
        <authorList>
            <person name="Kono N."/>
            <person name="Arakawa K."/>
        </authorList>
    </citation>
    <scope>NUCLEOTIDE SEQUENCE [LARGE SCALE GENOMIC DNA]</scope>
</reference>